<gene>
    <name evidence="1" type="ORF">EV139_0283</name>
</gene>
<dbReference type="AlphaFoldDB" id="A0A4Q7U7P5"/>
<dbReference type="EMBL" id="SHKI01000002">
    <property type="protein sequence ID" value="RZT68558.1"/>
    <property type="molecule type" value="Genomic_DNA"/>
</dbReference>
<dbReference type="RefSeq" id="WP_157992962.1">
    <property type="nucleotide sequence ID" value="NZ_QYAG01000004.1"/>
</dbReference>
<evidence type="ECO:0000313" key="2">
    <source>
        <dbReference type="Proteomes" id="UP000291832"/>
    </source>
</evidence>
<reference evidence="1 2" key="1">
    <citation type="journal article" date="2015" name="Stand. Genomic Sci.">
        <title>Genomic Encyclopedia of Bacterial and Archaeal Type Strains, Phase III: the genomes of soil and plant-associated and newly described type strains.</title>
        <authorList>
            <person name="Whitman W.B."/>
            <person name="Woyke T."/>
            <person name="Klenk H.P."/>
            <person name="Zhou Y."/>
            <person name="Lilburn T.G."/>
            <person name="Beck B.J."/>
            <person name="De Vos P."/>
            <person name="Vandamme P."/>
            <person name="Eisen J.A."/>
            <person name="Garrity G."/>
            <person name="Hugenholtz P."/>
            <person name="Kyrpides N.C."/>
        </authorList>
    </citation>
    <scope>NUCLEOTIDE SEQUENCE [LARGE SCALE GENOMIC DNA]</scope>
    <source>
        <strain evidence="1 2">RF6</strain>
    </source>
</reference>
<dbReference type="Proteomes" id="UP000291832">
    <property type="component" value="Unassembled WGS sequence"/>
</dbReference>
<comment type="caution">
    <text evidence="1">The sequence shown here is derived from an EMBL/GenBank/DDBJ whole genome shotgun (WGS) entry which is preliminary data.</text>
</comment>
<evidence type="ECO:0000313" key="1">
    <source>
        <dbReference type="EMBL" id="RZT68558.1"/>
    </source>
</evidence>
<accession>A0A4Q7U7P5</accession>
<sequence>MNILGFTALALARGATPEEADEIFERLGNMPLSFRTPSSVISDIDHALLAIRA</sequence>
<organism evidence="1 2">
    <name type="scientific">Leucobacter luti</name>
    <dbReference type="NCBI Taxonomy" id="340320"/>
    <lineage>
        <taxon>Bacteria</taxon>
        <taxon>Bacillati</taxon>
        <taxon>Actinomycetota</taxon>
        <taxon>Actinomycetes</taxon>
        <taxon>Micrococcales</taxon>
        <taxon>Microbacteriaceae</taxon>
        <taxon>Leucobacter</taxon>
    </lineage>
</organism>
<proteinExistence type="predicted"/>
<name>A0A4Q7U7P5_9MICO</name>
<protein>
    <submittedName>
        <fullName evidence="1">Uncharacterized protein</fullName>
    </submittedName>
</protein>
<keyword evidence="2" id="KW-1185">Reference proteome</keyword>